<protein>
    <recommendedName>
        <fullName evidence="5">Calx-beta domain-containing protein</fullName>
    </recommendedName>
</protein>
<organism evidence="6 7">
    <name type="scientific">Polynucleobacter antarcticus</name>
    <dbReference type="NCBI Taxonomy" id="1743162"/>
    <lineage>
        <taxon>Bacteria</taxon>
        <taxon>Pseudomonadati</taxon>
        <taxon>Pseudomonadota</taxon>
        <taxon>Betaproteobacteria</taxon>
        <taxon>Burkholderiales</taxon>
        <taxon>Burkholderiaceae</taxon>
        <taxon>Polynucleobacter</taxon>
    </lineage>
</organism>
<dbReference type="AlphaFoldDB" id="A0A6M9PR57"/>
<keyword evidence="2" id="KW-0677">Repeat</keyword>
<name>A0A6M9PR57_9BURK</name>
<dbReference type="InterPro" id="IPR013783">
    <property type="entry name" value="Ig-like_fold"/>
</dbReference>
<keyword evidence="7" id="KW-1185">Reference proteome</keyword>
<feature type="compositionally biased region" description="Polar residues" evidence="4">
    <location>
        <begin position="1"/>
        <end position="26"/>
    </location>
</feature>
<dbReference type="NCBIfam" id="NF033510">
    <property type="entry name" value="Ca_tandemer"/>
    <property type="match status" value="1"/>
</dbReference>
<feature type="compositionally biased region" description="Polar residues" evidence="4">
    <location>
        <begin position="61"/>
        <end position="72"/>
    </location>
</feature>
<feature type="domain" description="Calx-beta" evidence="5">
    <location>
        <begin position="488"/>
        <end position="525"/>
    </location>
</feature>
<keyword evidence="3" id="KW-0106">Calcium</keyword>
<dbReference type="EMBL" id="CP028941">
    <property type="protein sequence ID" value="QKM61978.1"/>
    <property type="molecule type" value="Genomic_DNA"/>
</dbReference>
<dbReference type="InterPro" id="IPR038081">
    <property type="entry name" value="CalX-like_sf"/>
</dbReference>
<evidence type="ECO:0000256" key="1">
    <source>
        <dbReference type="ARBA" id="ARBA00022729"/>
    </source>
</evidence>
<keyword evidence="1" id="KW-0732">Signal</keyword>
<dbReference type="KEGG" id="pani:DCO16_02110"/>
<proteinExistence type="predicted"/>
<dbReference type="Gene3D" id="2.60.40.10">
    <property type="entry name" value="Immunoglobulins"/>
    <property type="match status" value="1"/>
</dbReference>
<feature type="domain" description="Calx-beta" evidence="5">
    <location>
        <begin position="721"/>
        <end position="796"/>
    </location>
</feature>
<evidence type="ECO:0000259" key="5">
    <source>
        <dbReference type="Pfam" id="PF03160"/>
    </source>
</evidence>
<feature type="region of interest" description="Disordered" evidence="4">
    <location>
        <begin position="124"/>
        <end position="174"/>
    </location>
</feature>
<accession>A0A6M9PR57</accession>
<feature type="region of interest" description="Disordered" evidence="4">
    <location>
        <begin position="1"/>
        <end position="82"/>
    </location>
</feature>
<dbReference type="RefSeq" id="WP_173942131.1">
    <property type="nucleotide sequence ID" value="NZ_CP028941.1"/>
</dbReference>
<dbReference type="SUPFAM" id="SSF141072">
    <property type="entry name" value="CalX-like"/>
    <property type="match status" value="2"/>
</dbReference>
<feature type="compositionally biased region" description="Low complexity" evidence="4">
    <location>
        <begin position="124"/>
        <end position="145"/>
    </location>
</feature>
<feature type="domain" description="Calx-beta" evidence="5">
    <location>
        <begin position="270"/>
        <end position="371"/>
    </location>
</feature>
<evidence type="ECO:0000313" key="6">
    <source>
        <dbReference type="EMBL" id="QKM61978.1"/>
    </source>
</evidence>
<sequence>MADANTDSGQQSQDAQHLDEQTSLQQAGPDVAQSHIADATVNTTNPAAPDTPSVYQEIRDPSNNQADSNARGTESLLDVAALASDDGAPRAIDAPPSIGTSQVQSTDSNAIFAVLGSRTIEPQAAATEPAATTQAAPGQAAPETTISDTTPAPIVSPDEAPPDPPEDSVPTITLDENITPNDVINAAEAATNIAITGIVGGDAKLGDTVTLTVNGKTFTGTVDADLKFSINVPGSDLVADSDKTINASVTTTDAAGNSASASDTETYSVNDQVMVSLSGPSNVNEGATTTEYTVSLKDVAGDAVIAETDVTVTLTYAGTATDGTDYTKQVTVKVSAGSSSNTFTLATTDDVYADNGETIIATISNVSGGGFESIAIDTANDEVITTIADETANDITTDPDKLDNDTVTLKVVACDSTGSTILGDTNSGTEGETLYYKVAAFVNGTEVSGVTGTVGVLFTDALTNGTSGASDYTKPASATVTVGQAFSAALVDDYFKESTETFTVQLDTGSTYSNDSLYEYEKVTLDASVVTSTVTDESVAGPEDTVTLKVVACDSTGSTILGDTNSGTEGETLYYKVAAFVNGTEVSGVTGTVGVLFTDALTNGTSGASDYTKPASATVTVGQAFSAALVDDYFKESTETFTVQLDTGSTYSNDSLYEYEKVTLDASVVTSTVTDELLANTTAADTVYVKLTGAALVVEGESATYTVTLVDAAGAEVKLYAGQSVTVSLNTADGTSTTAAEGIDYTSKDTGTLTITGSALGVSSNTFTVVTIDDYYKDNGEKYQVSISNPTSSTSTFEALALADADNGKGVVTVETTINDQTGSDQTAGIADTVYVKLTGAALVVEGESATYTVTLVDAAGAEVKLYAGQSVTVSLNTADGTSTTAAEGIDYTSKDTGTLTITGSALGVSSNTFTVVTIDDYYKDNGRKIPSQY</sequence>
<reference evidence="6 7" key="1">
    <citation type="submission" date="2018-04" db="EMBL/GenBank/DDBJ databases">
        <title>Polynucleobacter sp. LimPoW16 genome.</title>
        <authorList>
            <person name="Hahn M.W."/>
        </authorList>
    </citation>
    <scope>NUCLEOTIDE SEQUENCE [LARGE SCALE GENOMIC DNA]</scope>
    <source>
        <strain evidence="6 7">LimPoW16</strain>
    </source>
</reference>
<gene>
    <name evidence="6" type="ORF">DCO16_02110</name>
</gene>
<evidence type="ECO:0000256" key="4">
    <source>
        <dbReference type="SAM" id="MobiDB-lite"/>
    </source>
</evidence>
<dbReference type="InterPro" id="IPR049826">
    <property type="entry name" value="Ig-like_ice"/>
</dbReference>
<dbReference type="Pfam" id="PF03160">
    <property type="entry name" value="Calx-beta"/>
    <property type="match status" value="5"/>
</dbReference>
<dbReference type="GO" id="GO:0016020">
    <property type="term" value="C:membrane"/>
    <property type="evidence" value="ECO:0007669"/>
    <property type="project" value="InterPro"/>
</dbReference>
<evidence type="ECO:0000256" key="3">
    <source>
        <dbReference type="ARBA" id="ARBA00022837"/>
    </source>
</evidence>
<dbReference type="InterPro" id="IPR003644">
    <property type="entry name" value="Calx_beta"/>
</dbReference>
<feature type="domain" description="Calx-beta" evidence="5">
    <location>
        <begin position="627"/>
        <end position="662"/>
    </location>
</feature>
<dbReference type="NCBIfam" id="NF012196">
    <property type="entry name" value="Ig_like_ice"/>
    <property type="match status" value="1"/>
</dbReference>
<evidence type="ECO:0000313" key="7">
    <source>
        <dbReference type="Proteomes" id="UP000500806"/>
    </source>
</evidence>
<dbReference type="Gene3D" id="2.60.40.2030">
    <property type="match status" value="2"/>
</dbReference>
<dbReference type="Proteomes" id="UP000500806">
    <property type="component" value="Chromosome"/>
</dbReference>
<evidence type="ECO:0000256" key="2">
    <source>
        <dbReference type="ARBA" id="ARBA00022737"/>
    </source>
</evidence>
<feature type="domain" description="Calx-beta" evidence="5">
    <location>
        <begin position="868"/>
        <end position="896"/>
    </location>
</feature>
<dbReference type="GO" id="GO:0007154">
    <property type="term" value="P:cell communication"/>
    <property type="evidence" value="ECO:0007669"/>
    <property type="project" value="InterPro"/>
</dbReference>